<protein>
    <submittedName>
        <fullName evidence="2">Uncharacterized protein</fullName>
    </submittedName>
</protein>
<evidence type="ECO:0000313" key="3">
    <source>
        <dbReference type="Proteomes" id="UP000821866"/>
    </source>
</evidence>
<reference evidence="2" key="2">
    <citation type="submission" date="2021-09" db="EMBL/GenBank/DDBJ databases">
        <authorList>
            <person name="Jia N."/>
            <person name="Wang J."/>
            <person name="Shi W."/>
            <person name="Du L."/>
            <person name="Sun Y."/>
            <person name="Zhan W."/>
            <person name="Jiang J."/>
            <person name="Wang Q."/>
            <person name="Zhang B."/>
            <person name="Ji P."/>
            <person name="Sakyi L.B."/>
            <person name="Cui X."/>
            <person name="Yuan T."/>
            <person name="Jiang B."/>
            <person name="Yang W."/>
            <person name="Lam T.T.-Y."/>
            <person name="Chang Q."/>
            <person name="Ding S."/>
            <person name="Wang X."/>
            <person name="Zhu J."/>
            <person name="Ruan X."/>
            <person name="Zhao L."/>
            <person name="Wei J."/>
            <person name="Que T."/>
            <person name="Du C."/>
            <person name="Cheng J."/>
            <person name="Dai P."/>
            <person name="Han X."/>
            <person name="Huang E."/>
            <person name="Gao Y."/>
            <person name="Liu J."/>
            <person name="Shao H."/>
            <person name="Ye R."/>
            <person name="Li L."/>
            <person name="Wei W."/>
            <person name="Wang X."/>
            <person name="Wang C."/>
            <person name="Huo Q."/>
            <person name="Li W."/>
            <person name="Guo W."/>
            <person name="Chen H."/>
            <person name="Chen S."/>
            <person name="Zhou L."/>
            <person name="Zhou L."/>
            <person name="Ni X."/>
            <person name="Tian J."/>
            <person name="Zhou Y."/>
            <person name="Sheng Y."/>
            <person name="Liu T."/>
            <person name="Pan Y."/>
            <person name="Xia L."/>
            <person name="Li J."/>
            <person name="Zhao F."/>
            <person name="Cao W."/>
        </authorList>
    </citation>
    <scope>NUCLEOTIDE SEQUENCE</scope>
    <source>
        <strain evidence="2">Rmic-2018</strain>
        <tissue evidence="2">Larvae</tissue>
    </source>
</reference>
<evidence type="ECO:0000313" key="2">
    <source>
        <dbReference type="EMBL" id="KAH8029141.1"/>
    </source>
</evidence>
<accession>A0A9J6E4Y0</accession>
<dbReference type="AlphaFoldDB" id="A0A9J6E4Y0"/>
<feature type="region of interest" description="Disordered" evidence="1">
    <location>
        <begin position="215"/>
        <end position="238"/>
    </location>
</feature>
<dbReference type="VEuPathDB" id="VectorBase:LOC119162634"/>
<dbReference type="Proteomes" id="UP000821866">
    <property type="component" value="Chromosome 4"/>
</dbReference>
<comment type="caution">
    <text evidence="2">The sequence shown here is derived from an EMBL/GenBank/DDBJ whole genome shotgun (WGS) entry which is preliminary data.</text>
</comment>
<organism evidence="2 3">
    <name type="scientific">Rhipicephalus microplus</name>
    <name type="common">Cattle tick</name>
    <name type="synonym">Boophilus microplus</name>
    <dbReference type="NCBI Taxonomy" id="6941"/>
    <lineage>
        <taxon>Eukaryota</taxon>
        <taxon>Metazoa</taxon>
        <taxon>Ecdysozoa</taxon>
        <taxon>Arthropoda</taxon>
        <taxon>Chelicerata</taxon>
        <taxon>Arachnida</taxon>
        <taxon>Acari</taxon>
        <taxon>Parasitiformes</taxon>
        <taxon>Ixodida</taxon>
        <taxon>Ixodoidea</taxon>
        <taxon>Ixodidae</taxon>
        <taxon>Rhipicephalinae</taxon>
        <taxon>Rhipicephalus</taxon>
        <taxon>Boophilus</taxon>
    </lineage>
</organism>
<dbReference type="EMBL" id="JABSTU010000006">
    <property type="protein sequence ID" value="KAH8029141.1"/>
    <property type="molecule type" value="Genomic_DNA"/>
</dbReference>
<name>A0A9J6E4Y0_RHIMP</name>
<evidence type="ECO:0000256" key="1">
    <source>
        <dbReference type="SAM" id="MobiDB-lite"/>
    </source>
</evidence>
<keyword evidence="3" id="KW-1185">Reference proteome</keyword>
<sequence>MARIKAAGPVRADTVPNQLFREPWYAVFRIRGCSAIGSDALIAKGPGDPVPQGNESRDRCHGLCSPVGRRSSSAGVGADINHRLSLRNISVTDLFLACSNNWCTEVLPRDPSDIWHLDDIGIIDGQDDVRGHPASIHFRSTVRHSTRRYEVPPMIKTPGLTSWTNQSVAESKVKRQRFEHHPEVLQEYHDTITPVWSNTPLAVVANSLWHSGFVRPDDSDIPPEATPEDTHEPTGNMDNEVNDMRFNSLLPSGVQILDYVAIDYHVAVAGPLTDDDILSEVLEEN</sequence>
<proteinExistence type="predicted"/>
<reference evidence="2" key="1">
    <citation type="journal article" date="2020" name="Cell">
        <title>Large-Scale Comparative Analyses of Tick Genomes Elucidate Their Genetic Diversity and Vector Capacities.</title>
        <authorList>
            <consortium name="Tick Genome and Microbiome Consortium (TIGMIC)"/>
            <person name="Jia N."/>
            <person name="Wang J."/>
            <person name="Shi W."/>
            <person name="Du L."/>
            <person name="Sun Y."/>
            <person name="Zhan W."/>
            <person name="Jiang J.F."/>
            <person name="Wang Q."/>
            <person name="Zhang B."/>
            <person name="Ji P."/>
            <person name="Bell-Sakyi L."/>
            <person name="Cui X.M."/>
            <person name="Yuan T.T."/>
            <person name="Jiang B.G."/>
            <person name="Yang W.F."/>
            <person name="Lam T.T."/>
            <person name="Chang Q.C."/>
            <person name="Ding S.J."/>
            <person name="Wang X.J."/>
            <person name="Zhu J.G."/>
            <person name="Ruan X.D."/>
            <person name="Zhao L."/>
            <person name="Wei J.T."/>
            <person name="Ye R.Z."/>
            <person name="Que T.C."/>
            <person name="Du C.H."/>
            <person name="Zhou Y.H."/>
            <person name="Cheng J.X."/>
            <person name="Dai P.F."/>
            <person name="Guo W.B."/>
            <person name="Han X.H."/>
            <person name="Huang E.J."/>
            <person name="Li L.F."/>
            <person name="Wei W."/>
            <person name="Gao Y.C."/>
            <person name="Liu J.Z."/>
            <person name="Shao H.Z."/>
            <person name="Wang X."/>
            <person name="Wang C.C."/>
            <person name="Yang T.C."/>
            <person name="Huo Q.B."/>
            <person name="Li W."/>
            <person name="Chen H.Y."/>
            <person name="Chen S.E."/>
            <person name="Zhou L.G."/>
            <person name="Ni X.B."/>
            <person name="Tian J.H."/>
            <person name="Sheng Y."/>
            <person name="Liu T."/>
            <person name="Pan Y.S."/>
            <person name="Xia L.Y."/>
            <person name="Li J."/>
            <person name="Zhao F."/>
            <person name="Cao W.C."/>
        </authorList>
    </citation>
    <scope>NUCLEOTIDE SEQUENCE</scope>
    <source>
        <strain evidence="2">Rmic-2018</strain>
    </source>
</reference>
<gene>
    <name evidence="2" type="ORF">HPB51_023546</name>
</gene>